<feature type="region of interest" description="Disordered" evidence="1">
    <location>
        <begin position="173"/>
        <end position="226"/>
    </location>
</feature>
<feature type="compositionally biased region" description="Low complexity" evidence="1">
    <location>
        <begin position="182"/>
        <end position="214"/>
    </location>
</feature>
<evidence type="ECO:0000256" key="1">
    <source>
        <dbReference type="SAM" id="MobiDB-lite"/>
    </source>
</evidence>
<dbReference type="OrthoDB" id="5244978at2759"/>
<keyword evidence="2" id="KW-0812">Transmembrane</keyword>
<dbReference type="Proteomes" id="UP000770015">
    <property type="component" value="Unassembled WGS sequence"/>
</dbReference>
<keyword evidence="2" id="KW-1133">Transmembrane helix</keyword>
<keyword evidence="2" id="KW-0472">Membrane</keyword>
<dbReference type="AlphaFoldDB" id="A0A9P8V677"/>
<dbReference type="EMBL" id="JAGSXJ010000024">
    <property type="protein sequence ID" value="KAH6676145.1"/>
    <property type="molecule type" value="Genomic_DNA"/>
</dbReference>
<sequence length="371" mass="39377">MVSSWGEAPDTGDTCAEPRNEAQRAWGHVAPNISNPDPCLTKCQELFYERLIPRYNSTRFNQVCEALSVGQAGQDSPLRELYCCDSLLCGVDIVNFTVQDPNVLTIINQCQRPDFGGHVIEDPGHPSLGSVCPLSAISHDKDGLPCERNSFIIQEIVPDPDVDAGILTALTIDTKSQPPVPSTSTSRSPAPSSSISTSSPSSAHPAQSSPAVVSMSSNPSGPTPGAKAAVAVCSSLALLLIVAVIFCCLRRHARAKRYRSPPSTRSRIQHPIFLPGSSPTPLMSPSYSLGADQQVPLSPPPRLRERRLLYSVGGSASDKTISVPGTPTAPPRVVLYRRLFPPVPLAPGSLAGLAQRWSITSPSTASTRCAA</sequence>
<feature type="transmembrane region" description="Helical" evidence="2">
    <location>
        <begin position="228"/>
        <end position="249"/>
    </location>
</feature>
<evidence type="ECO:0000313" key="4">
    <source>
        <dbReference type="Proteomes" id="UP000770015"/>
    </source>
</evidence>
<evidence type="ECO:0000256" key="2">
    <source>
        <dbReference type="SAM" id="Phobius"/>
    </source>
</evidence>
<keyword evidence="4" id="KW-1185">Reference proteome</keyword>
<evidence type="ECO:0000313" key="3">
    <source>
        <dbReference type="EMBL" id="KAH6676145.1"/>
    </source>
</evidence>
<proteinExistence type="predicted"/>
<name>A0A9P8V677_9PEZI</name>
<gene>
    <name evidence="3" type="ORF">F5X68DRAFT_264334</name>
</gene>
<accession>A0A9P8V677</accession>
<organism evidence="3 4">
    <name type="scientific">Plectosphaerella plurivora</name>
    <dbReference type="NCBI Taxonomy" id="936078"/>
    <lineage>
        <taxon>Eukaryota</taxon>
        <taxon>Fungi</taxon>
        <taxon>Dikarya</taxon>
        <taxon>Ascomycota</taxon>
        <taxon>Pezizomycotina</taxon>
        <taxon>Sordariomycetes</taxon>
        <taxon>Hypocreomycetidae</taxon>
        <taxon>Glomerellales</taxon>
        <taxon>Plectosphaerellaceae</taxon>
        <taxon>Plectosphaerella</taxon>
    </lineage>
</organism>
<comment type="caution">
    <text evidence="3">The sequence shown here is derived from an EMBL/GenBank/DDBJ whole genome shotgun (WGS) entry which is preliminary data.</text>
</comment>
<reference evidence="3" key="1">
    <citation type="journal article" date="2021" name="Nat. Commun.">
        <title>Genetic determinants of endophytism in the Arabidopsis root mycobiome.</title>
        <authorList>
            <person name="Mesny F."/>
            <person name="Miyauchi S."/>
            <person name="Thiergart T."/>
            <person name="Pickel B."/>
            <person name="Atanasova L."/>
            <person name="Karlsson M."/>
            <person name="Huettel B."/>
            <person name="Barry K.W."/>
            <person name="Haridas S."/>
            <person name="Chen C."/>
            <person name="Bauer D."/>
            <person name="Andreopoulos W."/>
            <person name="Pangilinan J."/>
            <person name="LaButti K."/>
            <person name="Riley R."/>
            <person name="Lipzen A."/>
            <person name="Clum A."/>
            <person name="Drula E."/>
            <person name="Henrissat B."/>
            <person name="Kohler A."/>
            <person name="Grigoriev I.V."/>
            <person name="Martin F.M."/>
            <person name="Hacquard S."/>
        </authorList>
    </citation>
    <scope>NUCLEOTIDE SEQUENCE</scope>
    <source>
        <strain evidence="3">MPI-SDFR-AT-0117</strain>
    </source>
</reference>
<protein>
    <submittedName>
        <fullName evidence="3">Uncharacterized protein</fullName>
    </submittedName>
</protein>